<dbReference type="EMBL" id="BSOH01000037">
    <property type="protein sequence ID" value="GLR19999.1"/>
    <property type="molecule type" value="Genomic_DNA"/>
</dbReference>
<reference evidence="2" key="2">
    <citation type="submission" date="2023-01" db="EMBL/GenBank/DDBJ databases">
        <title>Draft genome sequence of Portibacter lacus strain NBRC 108769.</title>
        <authorList>
            <person name="Sun Q."/>
            <person name="Mori K."/>
        </authorList>
    </citation>
    <scope>NUCLEOTIDE SEQUENCE</scope>
    <source>
        <strain evidence="2">NBRC 108769</strain>
    </source>
</reference>
<name>A0AA37SUW0_9BACT</name>
<dbReference type="AlphaFoldDB" id="A0AA37SUW0"/>
<feature type="region of interest" description="Disordered" evidence="1">
    <location>
        <begin position="1"/>
        <end position="35"/>
    </location>
</feature>
<dbReference type="Proteomes" id="UP001156666">
    <property type="component" value="Unassembled WGS sequence"/>
</dbReference>
<proteinExistence type="predicted"/>
<protein>
    <submittedName>
        <fullName evidence="2">Uncharacterized protein</fullName>
    </submittedName>
</protein>
<gene>
    <name evidence="2" type="ORF">GCM10007940_46150</name>
</gene>
<keyword evidence="3" id="KW-1185">Reference proteome</keyword>
<feature type="compositionally biased region" description="Polar residues" evidence="1">
    <location>
        <begin position="18"/>
        <end position="28"/>
    </location>
</feature>
<evidence type="ECO:0000313" key="2">
    <source>
        <dbReference type="EMBL" id="GLR19999.1"/>
    </source>
</evidence>
<reference evidence="2" key="1">
    <citation type="journal article" date="2014" name="Int. J. Syst. Evol. Microbiol.">
        <title>Complete genome sequence of Corynebacterium casei LMG S-19264T (=DSM 44701T), isolated from a smear-ripened cheese.</title>
        <authorList>
            <consortium name="US DOE Joint Genome Institute (JGI-PGF)"/>
            <person name="Walter F."/>
            <person name="Albersmeier A."/>
            <person name="Kalinowski J."/>
            <person name="Ruckert C."/>
        </authorList>
    </citation>
    <scope>NUCLEOTIDE SEQUENCE</scope>
    <source>
        <strain evidence="2">NBRC 108769</strain>
    </source>
</reference>
<organism evidence="2 3">
    <name type="scientific">Portibacter lacus</name>
    <dbReference type="NCBI Taxonomy" id="1099794"/>
    <lineage>
        <taxon>Bacteria</taxon>
        <taxon>Pseudomonadati</taxon>
        <taxon>Bacteroidota</taxon>
        <taxon>Saprospiria</taxon>
        <taxon>Saprospirales</taxon>
        <taxon>Haliscomenobacteraceae</taxon>
        <taxon>Portibacter</taxon>
    </lineage>
</organism>
<comment type="caution">
    <text evidence="2">The sequence shown here is derived from an EMBL/GenBank/DDBJ whole genome shotgun (WGS) entry which is preliminary data.</text>
</comment>
<evidence type="ECO:0000313" key="3">
    <source>
        <dbReference type="Proteomes" id="UP001156666"/>
    </source>
</evidence>
<sequence>MSAKESNSPPILEETLSARATNPSNTSKIPPKMIRYTPSLRSSDMMAKRPQVRLRHVMKFGIDFFIIKFKVTKKFN</sequence>
<accession>A0AA37SUW0</accession>
<evidence type="ECO:0000256" key="1">
    <source>
        <dbReference type="SAM" id="MobiDB-lite"/>
    </source>
</evidence>